<gene>
    <name evidence="1" type="ORF">VRLFYP33_01208</name>
</gene>
<sequence length="140" mass="16263">MWFDKNNSKALFMDNRELVERLSDGRALEVSPDIVGDFRNMPFPDNSFKLVLFDPPHLIEAGHNSWLAKKYGTLDKNYWKDDISKGFVECFRVLEKHGILIFKWSEHEVSVKDILPLVSTKPLFGTRRGNGIFLVYIKSE</sequence>
<protein>
    <recommendedName>
        <fullName evidence="2">Methyltransferase type 11 domain-containing protein</fullName>
    </recommendedName>
</protein>
<evidence type="ECO:0008006" key="2">
    <source>
        <dbReference type="Google" id="ProtNLM"/>
    </source>
</evidence>
<accession>A0A6N3BX57</accession>
<evidence type="ECO:0000313" key="1">
    <source>
        <dbReference type="EMBL" id="VYU08585.1"/>
    </source>
</evidence>
<dbReference type="SUPFAM" id="SSF53335">
    <property type="entry name" value="S-adenosyl-L-methionine-dependent methyltransferases"/>
    <property type="match status" value="1"/>
</dbReference>
<dbReference type="EMBL" id="CACRUX010000047">
    <property type="protein sequence ID" value="VYU08585.1"/>
    <property type="molecule type" value="Genomic_DNA"/>
</dbReference>
<reference evidence="1" key="1">
    <citation type="submission" date="2019-11" db="EMBL/GenBank/DDBJ databases">
        <authorList>
            <person name="Feng L."/>
        </authorList>
    </citation>
    <scope>NUCLEOTIDE SEQUENCE</scope>
    <source>
        <strain evidence="1">VrattiLFYP33</strain>
    </source>
</reference>
<dbReference type="AlphaFoldDB" id="A0A6N3BX57"/>
<proteinExistence type="predicted"/>
<name>A0A6N3BX57_9FIRM</name>
<dbReference type="InterPro" id="IPR029063">
    <property type="entry name" value="SAM-dependent_MTases_sf"/>
</dbReference>
<organism evidence="1">
    <name type="scientific">Veillonella ratti</name>
    <dbReference type="NCBI Taxonomy" id="103892"/>
    <lineage>
        <taxon>Bacteria</taxon>
        <taxon>Bacillati</taxon>
        <taxon>Bacillota</taxon>
        <taxon>Negativicutes</taxon>
        <taxon>Veillonellales</taxon>
        <taxon>Veillonellaceae</taxon>
        <taxon>Veillonella</taxon>
    </lineage>
</organism>
<dbReference type="Gene3D" id="3.40.50.150">
    <property type="entry name" value="Vaccinia Virus protein VP39"/>
    <property type="match status" value="1"/>
</dbReference>